<protein>
    <submittedName>
        <fullName evidence="1">Uncharacterized protein</fullName>
    </submittedName>
</protein>
<sequence>PGIKGKPLGELKPYVNAWHGRALPNIVNARDFIDEWEDFCESWGKVRYAKGEGAMVEVLERAKAAPDAAAIEEYESEKMGVLVALCRELQRDAGDQPFFLSSPLAGRLLEMKPMRAWRWLRLLCVDGPHGKPVLRLVKRGNQKDANEYQYLGELSQGSDVGPKPRGEI</sequence>
<feature type="non-terminal residue" evidence="1">
    <location>
        <position position="1"/>
    </location>
</feature>
<evidence type="ECO:0000313" key="1">
    <source>
        <dbReference type="EMBL" id="GAF82856.1"/>
    </source>
</evidence>
<organism evidence="1">
    <name type="scientific">marine sediment metagenome</name>
    <dbReference type="NCBI Taxonomy" id="412755"/>
    <lineage>
        <taxon>unclassified sequences</taxon>
        <taxon>metagenomes</taxon>
        <taxon>ecological metagenomes</taxon>
    </lineage>
</organism>
<name>X0T689_9ZZZZ</name>
<dbReference type="AlphaFoldDB" id="X0T689"/>
<proteinExistence type="predicted"/>
<dbReference type="EMBL" id="BARS01007418">
    <property type="protein sequence ID" value="GAF82856.1"/>
    <property type="molecule type" value="Genomic_DNA"/>
</dbReference>
<gene>
    <name evidence="1" type="ORF">S01H1_14283</name>
</gene>
<comment type="caution">
    <text evidence="1">The sequence shown here is derived from an EMBL/GenBank/DDBJ whole genome shotgun (WGS) entry which is preliminary data.</text>
</comment>
<accession>X0T689</accession>
<reference evidence="1" key="1">
    <citation type="journal article" date="2014" name="Front. Microbiol.">
        <title>High frequency of phylogenetically diverse reductive dehalogenase-homologous genes in deep subseafloor sedimentary metagenomes.</title>
        <authorList>
            <person name="Kawai M."/>
            <person name="Futagami T."/>
            <person name="Toyoda A."/>
            <person name="Takaki Y."/>
            <person name="Nishi S."/>
            <person name="Hori S."/>
            <person name="Arai W."/>
            <person name="Tsubouchi T."/>
            <person name="Morono Y."/>
            <person name="Uchiyama I."/>
            <person name="Ito T."/>
            <person name="Fujiyama A."/>
            <person name="Inagaki F."/>
            <person name="Takami H."/>
        </authorList>
    </citation>
    <scope>NUCLEOTIDE SEQUENCE</scope>
    <source>
        <strain evidence="1">Expedition CK06-06</strain>
    </source>
</reference>